<evidence type="ECO:0000256" key="3">
    <source>
        <dbReference type="ARBA" id="ARBA00022692"/>
    </source>
</evidence>
<evidence type="ECO:0000313" key="11">
    <source>
        <dbReference type="Proteomes" id="UP000030988"/>
    </source>
</evidence>
<reference evidence="10" key="1">
    <citation type="submission" date="2014-11" db="EMBL/GenBank/DDBJ databases">
        <title>Draft genome sequence of Kirrobacter mercurialis.</title>
        <authorList>
            <person name="Coil D.A."/>
            <person name="Eisen J.A."/>
        </authorList>
    </citation>
    <scope>NUCLEOTIDE SEQUENCE [LARGE SCALE GENOMIC DNA]</scope>
    <source>
        <strain evidence="10">Coronado</strain>
    </source>
</reference>
<feature type="compositionally biased region" description="Basic and acidic residues" evidence="6">
    <location>
        <begin position="207"/>
        <end position="217"/>
    </location>
</feature>
<name>A0A0B2BUA5_9SPHN</name>
<dbReference type="RefSeq" id="WP_039096659.1">
    <property type="nucleotide sequence ID" value="NZ_JTDN01000002.1"/>
</dbReference>
<feature type="domain" description="MacB-like periplasmic core" evidence="9">
    <location>
        <begin position="16"/>
        <end position="197"/>
    </location>
</feature>
<evidence type="ECO:0000313" key="10">
    <source>
        <dbReference type="EMBL" id="KHL25019.1"/>
    </source>
</evidence>
<proteinExistence type="predicted"/>
<dbReference type="PANTHER" id="PTHR43738">
    <property type="entry name" value="ABC TRANSPORTER, MEMBRANE PROTEIN"/>
    <property type="match status" value="1"/>
</dbReference>
<evidence type="ECO:0000256" key="1">
    <source>
        <dbReference type="ARBA" id="ARBA00004651"/>
    </source>
</evidence>
<dbReference type="InterPro" id="IPR003838">
    <property type="entry name" value="ABC3_permease_C"/>
</dbReference>
<feature type="region of interest" description="Disordered" evidence="6">
    <location>
        <begin position="207"/>
        <end position="230"/>
    </location>
</feature>
<protein>
    <submittedName>
        <fullName evidence="10">ABC transporter permease</fullName>
    </submittedName>
</protein>
<keyword evidence="5 7" id="KW-0472">Membrane</keyword>
<evidence type="ECO:0000256" key="4">
    <source>
        <dbReference type="ARBA" id="ARBA00022989"/>
    </source>
</evidence>
<dbReference type="PANTHER" id="PTHR43738:SF2">
    <property type="entry name" value="ABC TRANSPORTER PERMEASE"/>
    <property type="match status" value="1"/>
</dbReference>
<dbReference type="Pfam" id="PF12704">
    <property type="entry name" value="MacB_PCD"/>
    <property type="match status" value="1"/>
</dbReference>
<dbReference type="AlphaFoldDB" id="A0A0B2BUA5"/>
<organism evidence="10 11">
    <name type="scientific">Croceibacterium mercuriale</name>
    <dbReference type="NCBI Taxonomy" id="1572751"/>
    <lineage>
        <taxon>Bacteria</taxon>
        <taxon>Pseudomonadati</taxon>
        <taxon>Pseudomonadota</taxon>
        <taxon>Alphaproteobacteria</taxon>
        <taxon>Sphingomonadales</taxon>
        <taxon>Erythrobacteraceae</taxon>
        <taxon>Croceibacterium</taxon>
    </lineage>
</organism>
<evidence type="ECO:0000256" key="5">
    <source>
        <dbReference type="ARBA" id="ARBA00023136"/>
    </source>
</evidence>
<comment type="caution">
    <text evidence="10">The sequence shown here is derived from an EMBL/GenBank/DDBJ whole genome shotgun (WGS) entry which is preliminary data.</text>
</comment>
<evidence type="ECO:0000259" key="8">
    <source>
        <dbReference type="Pfam" id="PF02687"/>
    </source>
</evidence>
<feature type="transmembrane region" description="Helical" evidence="7">
    <location>
        <begin position="287"/>
        <end position="308"/>
    </location>
</feature>
<keyword evidence="3 7" id="KW-0812">Transmembrane</keyword>
<dbReference type="Proteomes" id="UP000030988">
    <property type="component" value="Unassembled WGS sequence"/>
</dbReference>
<dbReference type="GO" id="GO:0005886">
    <property type="term" value="C:plasma membrane"/>
    <property type="evidence" value="ECO:0007669"/>
    <property type="project" value="UniProtKB-SubCell"/>
</dbReference>
<keyword evidence="11" id="KW-1185">Reference proteome</keyword>
<keyword evidence="2" id="KW-1003">Cell membrane</keyword>
<comment type="subcellular location">
    <subcellularLocation>
        <location evidence="1">Cell membrane</location>
        <topology evidence="1">Multi-pass membrane protein</topology>
    </subcellularLocation>
</comment>
<dbReference type="OrthoDB" id="9784014at2"/>
<evidence type="ECO:0000256" key="6">
    <source>
        <dbReference type="SAM" id="MobiDB-lite"/>
    </source>
</evidence>
<evidence type="ECO:0000259" key="9">
    <source>
        <dbReference type="Pfam" id="PF12704"/>
    </source>
</evidence>
<feature type="transmembrane region" description="Helical" evidence="7">
    <location>
        <begin position="328"/>
        <end position="359"/>
    </location>
</feature>
<evidence type="ECO:0000256" key="7">
    <source>
        <dbReference type="SAM" id="Phobius"/>
    </source>
</evidence>
<evidence type="ECO:0000256" key="2">
    <source>
        <dbReference type="ARBA" id="ARBA00022475"/>
    </source>
</evidence>
<dbReference type="InterPro" id="IPR025857">
    <property type="entry name" value="MacB_PCD"/>
</dbReference>
<dbReference type="Pfam" id="PF02687">
    <property type="entry name" value="FtsX"/>
    <property type="match status" value="1"/>
</dbReference>
<feature type="transmembrane region" description="Helical" evidence="7">
    <location>
        <begin position="16"/>
        <end position="36"/>
    </location>
</feature>
<dbReference type="EMBL" id="JTDN01000002">
    <property type="protein sequence ID" value="KHL25019.1"/>
    <property type="molecule type" value="Genomic_DNA"/>
</dbReference>
<feature type="domain" description="ABC3 transporter permease C-terminal" evidence="8">
    <location>
        <begin position="287"/>
        <end position="405"/>
    </location>
</feature>
<dbReference type="STRING" id="1572751.PK98_09635"/>
<keyword evidence="4 7" id="KW-1133">Transmembrane helix</keyword>
<accession>A0A0B2BUA5</accession>
<sequence>MFGLAVAYLRDRALTTLLNVLLLALAVATLAILLLFSSQIGNRFERDAAGVELVVGAKGSPLQLILSSLYQVDAPTGNIPLESLALLRGNRAVAQAIPLALGDQFQGFRIVGTEPAYAELYGAGIAEGRMFADHQEAVIGAEVARATGMGLGQRFVGSHGLSAGGTEHAHAPFMAVGILQPTGTVIDRLVLVDVPSVWDAHGIQHEEEATHDAHEDHADEESHEAHGGQSGMAPEITAVLVKYRSAFGAVSVPGIINRQTDLQAAVPAVETARLLGLLGAGVDGARIFAWLLAATGGLSIFVALLQAANAREGELALLRVMGASRAQLFGTIVIEALLIAVAGCAVGLAVGHGVLALAIGSFDTLREVGISASVLHPGELAIVAAVLGIALLAALIPAARVARTDLAVTLARAR</sequence>
<dbReference type="InterPro" id="IPR051125">
    <property type="entry name" value="ABC-4/HrtB_transporter"/>
</dbReference>
<feature type="transmembrane region" description="Helical" evidence="7">
    <location>
        <begin position="380"/>
        <end position="399"/>
    </location>
</feature>
<gene>
    <name evidence="10" type="ORF">PK98_09635</name>
</gene>